<dbReference type="AlphaFoldDB" id="A0A2G8SI93"/>
<reference evidence="2 3" key="1">
    <citation type="journal article" date="2015" name="Sci. Rep.">
        <title>Chromosome-level genome map provides insights into diverse defense mechanisms in the medicinal fungus Ganoderma sinense.</title>
        <authorList>
            <person name="Zhu Y."/>
            <person name="Xu J."/>
            <person name="Sun C."/>
            <person name="Zhou S."/>
            <person name="Xu H."/>
            <person name="Nelson D.R."/>
            <person name="Qian J."/>
            <person name="Song J."/>
            <person name="Luo H."/>
            <person name="Xiang L."/>
            <person name="Li Y."/>
            <person name="Xu Z."/>
            <person name="Ji A."/>
            <person name="Wang L."/>
            <person name="Lu S."/>
            <person name="Hayward A."/>
            <person name="Sun W."/>
            <person name="Li X."/>
            <person name="Schwartz D.C."/>
            <person name="Wang Y."/>
            <person name="Chen S."/>
        </authorList>
    </citation>
    <scope>NUCLEOTIDE SEQUENCE [LARGE SCALE GENOMIC DNA]</scope>
    <source>
        <strain evidence="2 3">ZZ0214-1</strain>
    </source>
</reference>
<keyword evidence="3" id="KW-1185">Reference proteome</keyword>
<gene>
    <name evidence="2" type="ORF">GSI_04118</name>
</gene>
<organism evidence="2 3">
    <name type="scientific">Ganoderma sinense ZZ0214-1</name>
    <dbReference type="NCBI Taxonomy" id="1077348"/>
    <lineage>
        <taxon>Eukaryota</taxon>
        <taxon>Fungi</taxon>
        <taxon>Dikarya</taxon>
        <taxon>Basidiomycota</taxon>
        <taxon>Agaricomycotina</taxon>
        <taxon>Agaricomycetes</taxon>
        <taxon>Polyporales</taxon>
        <taxon>Polyporaceae</taxon>
        <taxon>Ganoderma</taxon>
    </lineage>
</organism>
<protein>
    <submittedName>
        <fullName evidence="2">Uncharacterized protein</fullName>
    </submittedName>
</protein>
<dbReference type="EMBL" id="AYKW01000007">
    <property type="protein sequence ID" value="PIL33495.1"/>
    <property type="molecule type" value="Genomic_DNA"/>
</dbReference>
<dbReference type="Proteomes" id="UP000230002">
    <property type="component" value="Unassembled WGS sequence"/>
</dbReference>
<accession>A0A2G8SI93</accession>
<comment type="caution">
    <text evidence="2">The sequence shown here is derived from an EMBL/GenBank/DDBJ whole genome shotgun (WGS) entry which is preliminary data.</text>
</comment>
<evidence type="ECO:0000313" key="3">
    <source>
        <dbReference type="Proteomes" id="UP000230002"/>
    </source>
</evidence>
<proteinExistence type="predicted"/>
<name>A0A2G8SI93_9APHY</name>
<evidence type="ECO:0000313" key="2">
    <source>
        <dbReference type="EMBL" id="PIL33495.1"/>
    </source>
</evidence>
<feature type="region of interest" description="Disordered" evidence="1">
    <location>
        <begin position="1"/>
        <end position="52"/>
    </location>
</feature>
<dbReference type="OrthoDB" id="66409at2759"/>
<sequence length="137" mass="15391">MTRGPRHDRRPTAGSLLRRGPNSGDSRVGDKSGLGGFRGDGGERDQQQYHTDNILIKNRDRVILLGGTHSREVRNTVRTLAPSFEKVIGSTIGYPWYAYAERPMWRNGVYFSGDAVLAWDVAVNVGRIEGRRRTESY</sequence>
<evidence type="ECO:0000256" key="1">
    <source>
        <dbReference type="SAM" id="MobiDB-lite"/>
    </source>
</evidence>